<organism evidence="1 2">
    <name type="scientific">Geotoga petraea</name>
    <dbReference type="NCBI Taxonomy" id="28234"/>
    <lineage>
        <taxon>Bacteria</taxon>
        <taxon>Thermotogati</taxon>
        <taxon>Thermotogota</taxon>
        <taxon>Thermotogae</taxon>
        <taxon>Petrotogales</taxon>
        <taxon>Petrotogaceae</taxon>
        <taxon>Geotoga</taxon>
    </lineage>
</organism>
<evidence type="ECO:0000313" key="2">
    <source>
        <dbReference type="Proteomes" id="UP000199322"/>
    </source>
</evidence>
<dbReference type="InterPro" id="IPR011004">
    <property type="entry name" value="Trimer_LpxA-like_sf"/>
</dbReference>
<dbReference type="EMBL" id="FMYV01000011">
    <property type="protein sequence ID" value="SDC89262.1"/>
    <property type="molecule type" value="Genomic_DNA"/>
</dbReference>
<dbReference type="STRING" id="28234.SAMN04488588_2024"/>
<keyword evidence="2" id="KW-1185">Reference proteome</keyword>
<evidence type="ECO:0000313" key="1">
    <source>
        <dbReference type="EMBL" id="SDC89262.1"/>
    </source>
</evidence>
<protein>
    <submittedName>
        <fullName evidence="1">Carbonic anhydrase or acetyltransferase, isoleucine patch superfamily</fullName>
    </submittedName>
</protein>
<dbReference type="CDD" id="cd04647">
    <property type="entry name" value="LbH_MAT_like"/>
    <property type="match status" value="1"/>
</dbReference>
<dbReference type="RefSeq" id="WP_176759906.1">
    <property type="nucleotide sequence ID" value="NZ_FMYV01000011.1"/>
</dbReference>
<reference evidence="1 2" key="1">
    <citation type="submission" date="2016-10" db="EMBL/GenBank/DDBJ databases">
        <authorList>
            <person name="de Groot N.N."/>
        </authorList>
    </citation>
    <scope>NUCLEOTIDE SEQUENCE [LARGE SCALE GENOMIC DNA]</scope>
    <source>
        <strain evidence="1 2">WG14</strain>
    </source>
</reference>
<keyword evidence="1" id="KW-0808">Transferase</keyword>
<dbReference type="PANTHER" id="PTHR43300:SF11">
    <property type="entry name" value="ACETYLTRANSFERASE RV3034C-RELATED"/>
    <property type="match status" value="1"/>
</dbReference>
<proteinExistence type="predicted"/>
<sequence>MKQEEFNKMMDNYIEEKRKKMKTQWNRILPTNELLFDRWEKAEMLNSGENTSVYDSSVIMGNVKIGRNVWVGPFTVIEGIHGVVEIGDNCNISSGVQIFTHDSVKRVLSSGEKDLETGDVYIGENTYIGGLTIVSKGVSIGKYCVIGANSLVNKDIPDYSIAFGTPIKVMGKVEFQDGDINFVYF</sequence>
<dbReference type="Gene3D" id="2.160.10.10">
    <property type="entry name" value="Hexapeptide repeat proteins"/>
    <property type="match status" value="1"/>
</dbReference>
<dbReference type="GO" id="GO:0016740">
    <property type="term" value="F:transferase activity"/>
    <property type="evidence" value="ECO:0007669"/>
    <property type="project" value="UniProtKB-KW"/>
</dbReference>
<gene>
    <name evidence="1" type="ORF">SAMN04488588_2024</name>
</gene>
<dbReference type="Proteomes" id="UP000199322">
    <property type="component" value="Unassembled WGS sequence"/>
</dbReference>
<dbReference type="InterPro" id="IPR001451">
    <property type="entry name" value="Hexapep"/>
</dbReference>
<dbReference type="PANTHER" id="PTHR43300">
    <property type="entry name" value="ACETYLTRANSFERASE"/>
    <property type="match status" value="1"/>
</dbReference>
<name>A0A1G6Q9S2_9BACT</name>
<dbReference type="Pfam" id="PF00132">
    <property type="entry name" value="Hexapep"/>
    <property type="match status" value="1"/>
</dbReference>
<accession>A0A1G6Q9S2</accession>
<dbReference type="InterPro" id="IPR050179">
    <property type="entry name" value="Trans_hexapeptide_repeat"/>
</dbReference>
<dbReference type="SUPFAM" id="SSF51161">
    <property type="entry name" value="Trimeric LpxA-like enzymes"/>
    <property type="match status" value="1"/>
</dbReference>
<dbReference type="AlphaFoldDB" id="A0A1G6Q9S2"/>